<dbReference type="Pfam" id="PF00013">
    <property type="entry name" value="KH_1"/>
    <property type="match status" value="4"/>
</dbReference>
<evidence type="ECO:0000256" key="3">
    <source>
        <dbReference type="SAM" id="MobiDB-lite"/>
    </source>
</evidence>
<proteinExistence type="predicted"/>
<feature type="region of interest" description="Disordered" evidence="3">
    <location>
        <begin position="366"/>
        <end position="434"/>
    </location>
</feature>
<accession>A0AAV2YVI1</accession>
<feature type="domain" description="K Homology" evidence="4">
    <location>
        <begin position="204"/>
        <end position="277"/>
    </location>
</feature>
<dbReference type="AlphaFoldDB" id="A0AAV2YVI1"/>
<feature type="domain" description="K Homology" evidence="4">
    <location>
        <begin position="2"/>
        <end position="69"/>
    </location>
</feature>
<evidence type="ECO:0000313" key="6">
    <source>
        <dbReference type="Proteomes" id="UP001146120"/>
    </source>
</evidence>
<dbReference type="EMBL" id="DAKRPA010000163">
    <property type="protein sequence ID" value="DAZ96584.1"/>
    <property type="molecule type" value="Genomic_DNA"/>
</dbReference>
<name>A0AAV2YVI1_9STRA</name>
<evidence type="ECO:0000313" key="5">
    <source>
        <dbReference type="EMBL" id="DAZ96584.1"/>
    </source>
</evidence>
<dbReference type="Gene3D" id="3.30.1370.10">
    <property type="entry name" value="K Homology domain, type 1"/>
    <property type="match status" value="4"/>
</dbReference>
<reference evidence="5" key="2">
    <citation type="journal article" date="2023" name="Microbiol Resour">
        <title>Decontamination and Annotation of the Draft Genome Sequence of the Oomycete Lagenidium giganteum ARSEF 373.</title>
        <authorList>
            <person name="Morgan W.R."/>
            <person name="Tartar A."/>
        </authorList>
    </citation>
    <scope>NUCLEOTIDE SEQUENCE</scope>
    <source>
        <strain evidence="5">ARSEF 373</strain>
    </source>
</reference>
<feature type="compositionally biased region" description="Gly residues" evidence="3">
    <location>
        <begin position="366"/>
        <end position="377"/>
    </location>
</feature>
<dbReference type="CDD" id="cd00105">
    <property type="entry name" value="KH-I"/>
    <property type="match status" value="1"/>
</dbReference>
<feature type="domain" description="K Homology" evidence="4">
    <location>
        <begin position="293"/>
        <end position="362"/>
    </location>
</feature>
<protein>
    <recommendedName>
        <fullName evidence="4">K Homology domain-containing protein</fullName>
    </recommendedName>
</protein>
<dbReference type="InterPro" id="IPR036612">
    <property type="entry name" value="KH_dom_type_1_sf"/>
</dbReference>
<dbReference type="SMART" id="SM00322">
    <property type="entry name" value="KH"/>
    <property type="match status" value="4"/>
</dbReference>
<reference evidence="5" key="1">
    <citation type="submission" date="2022-11" db="EMBL/GenBank/DDBJ databases">
        <authorList>
            <person name="Morgan W.R."/>
            <person name="Tartar A."/>
        </authorList>
    </citation>
    <scope>NUCLEOTIDE SEQUENCE</scope>
    <source>
        <strain evidence="5">ARSEF 373</strain>
    </source>
</reference>
<dbReference type="GO" id="GO:0003723">
    <property type="term" value="F:RNA binding"/>
    <property type="evidence" value="ECO:0007669"/>
    <property type="project" value="UniProtKB-UniRule"/>
</dbReference>
<dbReference type="SUPFAM" id="SSF54791">
    <property type="entry name" value="Eukaryotic type KH-domain (KH-domain type I)"/>
    <property type="match status" value="4"/>
</dbReference>
<comment type="caution">
    <text evidence="5">The sequence shown here is derived from an EMBL/GenBank/DDBJ whole genome shotgun (WGS) entry which is preliminary data.</text>
</comment>
<gene>
    <name evidence="5" type="ORF">N0F65_011808</name>
</gene>
<keyword evidence="6" id="KW-1185">Reference proteome</keyword>
<dbReference type="Proteomes" id="UP001146120">
    <property type="component" value="Unassembled WGS sequence"/>
</dbReference>
<evidence type="ECO:0000259" key="4">
    <source>
        <dbReference type="SMART" id="SM00322"/>
    </source>
</evidence>
<dbReference type="InterPro" id="IPR004087">
    <property type="entry name" value="KH_dom"/>
</dbReference>
<sequence>MLMLQMLVPSNAVGFLLGKRGENIQRLNRETHCTLSVRDSRFADDRVLRVYGLMDDICAAQRLVLDGIRQHRVDKQDPNYMNLANQGLVPLPDSSLSETTTTALSAFMRRRGSDDDEDDEDVQVVRWLVRHDQVGKIMGHGGATLTAIANQTGTKLSVSSIRDMPPGSNERVVTITGSTDAVEHARQMIEDIAGGRAKDPGFNGKRGQYFAIPLQSSGPLIGPNGATIKNIAERTGARLQIAAIQDLPLGSINRTLHIQGSAKQIKHAFSLVCNKIRELQNSKRKNSTTTNADEVSFRLILPIRVCSRLLNQRGARIRGIIETSGAHARFLDPQDDDTRICVVSGDLENVLHAQRLILGVLASESGGAGRRGSGSSGGSAVPRKRKQRDEEEDEDVETITERSTARPRNPNGRKVTLVNADGGRRQQQKKPRLL</sequence>
<dbReference type="PANTHER" id="PTHR10288">
    <property type="entry name" value="KH DOMAIN CONTAINING RNA BINDING PROTEIN"/>
    <property type="match status" value="1"/>
</dbReference>
<feature type="domain" description="K Homology" evidence="4">
    <location>
        <begin position="121"/>
        <end position="194"/>
    </location>
</feature>
<evidence type="ECO:0000256" key="2">
    <source>
        <dbReference type="PROSITE-ProRule" id="PRU00117"/>
    </source>
</evidence>
<keyword evidence="2" id="KW-0694">RNA-binding</keyword>
<evidence type="ECO:0000256" key="1">
    <source>
        <dbReference type="ARBA" id="ARBA00022737"/>
    </source>
</evidence>
<organism evidence="5 6">
    <name type="scientific">Lagenidium giganteum</name>
    <dbReference type="NCBI Taxonomy" id="4803"/>
    <lineage>
        <taxon>Eukaryota</taxon>
        <taxon>Sar</taxon>
        <taxon>Stramenopiles</taxon>
        <taxon>Oomycota</taxon>
        <taxon>Peronosporomycetes</taxon>
        <taxon>Pythiales</taxon>
        <taxon>Pythiaceae</taxon>
    </lineage>
</organism>
<dbReference type="InterPro" id="IPR004088">
    <property type="entry name" value="KH_dom_type_1"/>
</dbReference>
<dbReference type="PROSITE" id="PS50084">
    <property type="entry name" value="KH_TYPE_1"/>
    <property type="match status" value="4"/>
</dbReference>
<keyword evidence="1" id="KW-0677">Repeat</keyword>